<dbReference type="Proteomes" id="UP000824633">
    <property type="component" value="Chromosome"/>
</dbReference>
<gene>
    <name evidence="1" type="ORF">psyc5s11_49680</name>
</gene>
<organism evidence="1 2">
    <name type="scientific">Clostridium gelidum</name>
    <dbReference type="NCBI Taxonomy" id="704125"/>
    <lineage>
        <taxon>Bacteria</taxon>
        <taxon>Bacillati</taxon>
        <taxon>Bacillota</taxon>
        <taxon>Clostridia</taxon>
        <taxon>Eubacteriales</taxon>
        <taxon>Clostridiaceae</taxon>
        <taxon>Clostridium</taxon>
    </lineage>
</organism>
<keyword evidence="2" id="KW-1185">Reference proteome</keyword>
<name>A0ABN6J6V5_9CLOT</name>
<reference evidence="2" key="1">
    <citation type="submission" date="2021-07" db="EMBL/GenBank/DDBJ databases">
        <title>Complete genome sequencing of a Clostridium isolate.</title>
        <authorList>
            <person name="Ueki A."/>
            <person name="Tonouchi A."/>
        </authorList>
    </citation>
    <scope>NUCLEOTIDE SEQUENCE [LARGE SCALE GENOMIC DNA]</scope>
    <source>
        <strain evidence="2">C5S11</strain>
    </source>
</reference>
<evidence type="ECO:0000313" key="2">
    <source>
        <dbReference type="Proteomes" id="UP000824633"/>
    </source>
</evidence>
<evidence type="ECO:0000313" key="1">
    <source>
        <dbReference type="EMBL" id="BCZ48901.1"/>
    </source>
</evidence>
<accession>A0ABN6J6V5</accession>
<dbReference type="RefSeq" id="WP_224035130.1">
    <property type="nucleotide sequence ID" value="NZ_AP024849.1"/>
</dbReference>
<dbReference type="EMBL" id="AP024849">
    <property type="protein sequence ID" value="BCZ48901.1"/>
    <property type="molecule type" value="Genomic_DNA"/>
</dbReference>
<proteinExistence type="predicted"/>
<protein>
    <submittedName>
        <fullName evidence="1">Uncharacterized protein</fullName>
    </submittedName>
</protein>
<sequence>MNEDIVKLAKQEIATLQSSVSKGSHVKTGDIRKSPAILKNDYANNKNRSLSISFWDKLL</sequence>